<reference evidence="3" key="1">
    <citation type="journal article" date="2019" name="Int. J. Syst. Evol. Microbiol.">
        <title>The Global Catalogue of Microorganisms (GCM) 10K type strain sequencing project: providing services to taxonomists for standard genome sequencing and annotation.</title>
        <authorList>
            <consortium name="The Broad Institute Genomics Platform"/>
            <consortium name="The Broad Institute Genome Sequencing Center for Infectious Disease"/>
            <person name="Wu L."/>
            <person name="Ma J."/>
        </authorList>
    </citation>
    <scope>NUCLEOTIDE SEQUENCE [LARGE SCALE GENOMIC DNA]</scope>
    <source>
        <strain evidence="3">CCUG 55074</strain>
    </source>
</reference>
<keyword evidence="1" id="KW-1133">Transmembrane helix</keyword>
<name>A0ABW3T5M2_9CAUL</name>
<sequence length="248" mass="26504">MTTNRLTGATTRPRDTDRNAILVLIGLIWTGVLMGFGGQILSQPDRVYLPIVHVHAFVFVGWLVLLTVQALLARRGRVDLHRRLGLVGAALACIMVILGPATAIMVDAAKFAAKGRAPAFLAVQLSDMVAFTLLVGAGLVMRARPQAHKRLILMGTLYISDAGFSRWLGDAAEALVGGGQGFTPTWASLYLPNVVLVLAFGAYELAAHRRLHPAYLAAAGLTFSLQIMATALLLSPAWASFSLKLIGH</sequence>
<comment type="caution">
    <text evidence="2">The sequence shown here is derived from an EMBL/GenBank/DDBJ whole genome shotgun (WGS) entry which is preliminary data.</text>
</comment>
<accession>A0ABW3T5M2</accession>
<feature type="transmembrane region" description="Helical" evidence="1">
    <location>
        <begin position="21"/>
        <end position="41"/>
    </location>
</feature>
<dbReference type="Proteomes" id="UP001597216">
    <property type="component" value="Unassembled WGS sequence"/>
</dbReference>
<dbReference type="RefSeq" id="WP_377354539.1">
    <property type="nucleotide sequence ID" value="NZ_JBHTLQ010000058.1"/>
</dbReference>
<evidence type="ECO:0000313" key="2">
    <source>
        <dbReference type="EMBL" id="MFD1192449.1"/>
    </source>
</evidence>
<gene>
    <name evidence="2" type="ORF">ACFQ27_17805</name>
</gene>
<feature type="transmembrane region" description="Helical" evidence="1">
    <location>
        <begin position="118"/>
        <end position="139"/>
    </location>
</feature>
<evidence type="ECO:0000256" key="1">
    <source>
        <dbReference type="SAM" id="Phobius"/>
    </source>
</evidence>
<keyword evidence="1" id="KW-0472">Membrane</keyword>
<protein>
    <submittedName>
        <fullName evidence="2">Uncharacterized protein</fullName>
    </submittedName>
</protein>
<proteinExistence type="predicted"/>
<evidence type="ECO:0000313" key="3">
    <source>
        <dbReference type="Proteomes" id="UP001597216"/>
    </source>
</evidence>
<feature type="transmembrane region" description="Helical" evidence="1">
    <location>
        <begin position="84"/>
        <end position="106"/>
    </location>
</feature>
<keyword evidence="1" id="KW-0812">Transmembrane</keyword>
<feature type="transmembrane region" description="Helical" evidence="1">
    <location>
        <begin position="189"/>
        <end position="207"/>
    </location>
</feature>
<feature type="transmembrane region" description="Helical" evidence="1">
    <location>
        <begin position="151"/>
        <end position="169"/>
    </location>
</feature>
<feature type="transmembrane region" description="Helical" evidence="1">
    <location>
        <begin position="47"/>
        <end position="72"/>
    </location>
</feature>
<feature type="transmembrane region" description="Helical" evidence="1">
    <location>
        <begin position="214"/>
        <end position="239"/>
    </location>
</feature>
<dbReference type="EMBL" id="JBHTLQ010000058">
    <property type="protein sequence ID" value="MFD1192449.1"/>
    <property type="molecule type" value="Genomic_DNA"/>
</dbReference>
<organism evidence="2 3">
    <name type="scientific">Phenylobacterium conjunctum</name>
    <dbReference type="NCBI Taxonomy" id="1298959"/>
    <lineage>
        <taxon>Bacteria</taxon>
        <taxon>Pseudomonadati</taxon>
        <taxon>Pseudomonadota</taxon>
        <taxon>Alphaproteobacteria</taxon>
        <taxon>Caulobacterales</taxon>
        <taxon>Caulobacteraceae</taxon>
        <taxon>Phenylobacterium</taxon>
    </lineage>
</organism>
<keyword evidence="3" id="KW-1185">Reference proteome</keyword>